<dbReference type="AlphaFoldDB" id="A0A803YBD4"/>
<keyword evidence="3" id="KW-1185">Reference proteome</keyword>
<dbReference type="Proteomes" id="UP000001645">
    <property type="component" value="Chromosome 15"/>
</dbReference>
<feature type="compositionally biased region" description="Low complexity" evidence="1">
    <location>
        <begin position="59"/>
        <end position="69"/>
    </location>
</feature>
<dbReference type="Ensembl" id="ENSMGAT00000037077.1">
    <property type="protein sequence ID" value="ENSMGAP00000029081.1"/>
    <property type="gene ID" value="ENSMGAG00000020390.1"/>
</dbReference>
<evidence type="ECO:0000313" key="2">
    <source>
        <dbReference type="Ensembl" id="ENSMGAP00000029081.1"/>
    </source>
</evidence>
<evidence type="ECO:0000256" key="1">
    <source>
        <dbReference type="SAM" id="MobiDB-lite"/>
    </source>
</evidence>
<evidence type="ECO:0000313" key="3">
    <source>
        <dbReference type="Proteomes" id="UP000001645"/>
    </source>
</evidence>
<reference evidence="2 3" key="1">
    <citation type="journal article" date="2010" name="PLoS Biol.">
        <title>Multi-platform next-generation sequencing of the domestic turkey (Meleagris gallopavo): genome assembly and analysis.</title>
        <authorList>
            <person name="Dalloul R.A."/>
            <person name="Long J.A."/>
            <person name="Zimin A.V."/>
            <person name="Aslam L."/>
            <person name="Beal K."/>
            <person name="Blomberg L.A."/>
            <person name="Bouffard P."/>
            <person name="Burt D.W."/>
            <person name="Crasta O."/>
            <person name="Crooijmans R.P."/>
            <person name="Cooper K."/>
            <person name="Coulombe R.A."/>
            <person name="De S."/>
            <person name="Delany M.E."/>
            <person name="Dodgson J.B."/>
            <person name="Dong J.J."/>
            <person name="Evans C."/>
            <person name="Frederickson K.M."/>
            <person name="Flicek P."/>
            <person name="Florea L."/>
            <person name="Folkerts O."/>
            <person name="Groenen M.A."/>
            <person name="Harkins T.T."/>
            <person name="Herrero J."/>
            <person name="Hoffmann S."/>
            <person name="Megens H.J."/>
            <person name="Jiang A."/>
            <person name="de Jong P."/>
            <person name="Kaiser P."/>
            <person name="Kim H."/>
            <person name="Kim K.W."/>
            <person name="Kim S."/>
            <person name="Langenberger D."/>
            <person name="Lee M.K."/>
            <person name="Lee T."/>
            <person name="Mane S."/>
            <person name="Marcais G."/>
            <person name="Marz M."/>
            <person name="McElroy A.P."/>
            <person name="Modise T."/>
            <person name="Nefedov M."/>
            <person name="Notredame C."/>
            <person name="Paton I.R."/>
            <person name="Payne W.S."/>
            <person name="Pertea G."/>
            <person name="Prickett D."/>
            <person name="Puiu D."/>
            <person name="Qioa D."/>
            <person name="Raineri E."/>
            <person name="Ruffier M."/>
            <person name="Salzberg S.L."/>
            <person name="Schatz M.C."/>
            <person name="Scheuring C."/>
            <person name="Schmidt C.J."/>
            <person name="Schroeder S."/>
            <person name="Searle S.M."/>
            <person name="Smith E.J."/>
            <person name="Smith J."/>
            <person name="Sonstegard T.S."/>
            <person name="Stadler P.F."/>
            <person name="Tafer H."/>
            <person name="Tu Z.J."/>
            <person name="Van Tassell C.P."/>
            <person name="Vilella A.J."/>
            <person name="Williams K.P."/>
            <person name="Yorke J.A."/>
            <person name="Zhang L."/>
            <person name="Zhang H.B."/>
            <person name="Zhang X."/>
            <person name="Zhang Y."/>
            <person name="Reed K.M."/>
        </authorList>
    </citation>
    <scope>NUCLEOTIDE SEQUENCE [LARGE SCALE GENOMIC DNA]</scope>
</reference>
<accession>A0A803YBD4</accession>
<sequence>MCLNQPPSCFGAVHPPAALLGLTPHTSPPATTPGTEPHAEQRAARNREAQTLRYRVRRPSGSAAGASSLARRRPSEKPSARATARVALAERGGRPRSRTSTTSLCRAASRSPTARAVRTSPLCSPTRNSPGSVALASS</sequence>
<dbReference type="InParanoid" id="A0A803YBD4"/>
<protein>
    <submittedName>
        <fullName evidence="2">Uncharacterized protein</fullName>
    </submittedName>
</protein>
<feature type="compositionally biased region" description="Polar residues" evidence="1">
    <location>
        <begin position="121"/>
        <end position="138"/>
    </location>
</feature>
<feature type="compositionally biased region" description="Basic and acidic residues" evidence="1">
    <location>
        <begin position="37"/>
        <end position="50"/>
    </location>
</feature>
<reference evidence="2" key="2">
    <citation type="submission" date="2025-08" db="UniProtKB">
        <authorList>
            <consortium name="Ensembl"/>
        </authorList>
    </citation>
    <scope>IDENTIFICATION</scope>
</reference>
<feature type="region of interest" description="Disordered" evidence="1">
    <location>
        <begin position="13"/>
        <end position="138"/>
    </location>
</feature>
<proteinExistence type="predicted"/>
<reference evidence="2" key="3">
    <citation type="submission" date="2025-09" db="UniProtKB">
        <authorList>
            <consortium name="Ensembl"/>
        </authorList>
    </citation>
    <scope>IDENTIFICATION</scope>
</reference>
<dbReference type="GeneTree" id="ENSGT01040000241462"/>
<feature type="compositionally biased region" description="Low complexity" evidence="1">
    <location>
        <begin position="98"/>
        <end position="111"/>
    </location>
</feature>
<organism evidence="2 3">
    <name type="scientific">Meleagris gallopavo</name>
    <name type="common">Wild turkey</name>
    <dbReference type="NCBI Taxonomy" id="9103"/>
    <lineage>
        <taxon>Eukaryota</taxon>
        <taxon>Metazoa</taxon>
        <taxon>Chordata</taxon>
        <taxon>Craniata</taxon>
        <taxon>Vertebrata</taxon>
        <taxon>Euteleostomi</taxon>
        <taxon>Archelosauria</taxon>
        <taxon>Archosauria</taxon>
        <taxon>Dinosauria</taxon>
        <taxon>Saurischia</taxon>
        <taxon>Theropoda</taxon>
        <taxon>Coelurosauria</taxon>
        <taxon>Aves</taxon>
        <taxon>Neognathae</taxon>
        <taxon>Galloanserae</taxon>
        <taxon>Galliformes</taxon>
        <taxon>Phasianidae</taxon>
        <taxon>Meleagridinae</taxon>
        <taxon>Meleagris</taxon>
    </lineage>
</organism>
<name>A0A803YBD4_MELGA</name>